<reference evidence="1 2" key="1">
    <citation type="submission" date="2018-06" db="EMBL/GenBank/DDBJ databases">
        <title>Genomic Encyclopedia of Archaeal and Bacterial Type Strains, Phase II (KMG-II): from individual species to whole genera.</title>
        <authorList>
            <person name="Goeker M."/>
        </authorList>
    </citation>
    <scope>NUCLEOTIDE SEQUENCE [LARGE SCALE GENOMIC DNA]</scope>
    <source>
        <strain evidence="1 2">DSM 25663</strain>
    </source>
</reference>
<protein>
    <submittedName>
        <fullName evidence="1">Uncharacterized protein</fullName>
    </submittedName>
</protein>
<name>A0A328YIB3_9FLAO</name>
<comment type="caution">
    <text evidence="1">The sequence shown here is derived from an EMBL/GenBank/DDBJ whole genome shotgun (WGS) entry which is preliminary data.</text>
</comment>
<keyword evidence="2" id="KW-1185">Reference proteome</keyword>
<dbReference type="OrthoDB" id="1202267at2"/>
<sequence length="355" mass="41489">MNTKNNIQQNTLDRIDATTLTERIKELSEIFANSFELEAMNTLQKQLAEAGKPMLSFQEELQKGNLHKQIKRMARALKKCTQNTPTTSAKFTDTINIRLDDFLFVVQEVEEYPIEKISVSLEQILQTQNIEAHSVKSFLKKFKKALIKLMIHHYMYHEETAFELLLEHELKTLKVDYLIENKALQILEPHKYNQYINSLNRGFNALYHDMKAYTDFSNPFFEAADKLFQNIMAKLNQAAGIDNPEIEAPKTTITETESKNYPTHIFRTHRDFQLFDVLMQHNPKADEIGYIFRTMSEIENPSAIVVKETAFRNWFNQESGYKMELNNPIKTLPRIKDLSGKQIKYKLQKQLLRAS</sequence>
<proteinExistence type="predicted"/>
<dbReference type="EMBL" id="QLSZ01000003">
    <property type="protein sequence ID" value="RAR73699.1"/>
    <property type="molecule type" value="Genomic_DNA"/>
</dbReference>
<dbReference type="Proteomes" id="UP000248840">
    <property type="component" value="Unassembled WGS sequence"/>
</dbReference>
<gene>
    <name evidence="1" type="ORF">CLV55_10318</name>
</gene>
<accession>A0A328YIB3</accession>
<dbReference type="RefSeq" id="WP_112112505.1">
    <property type="nucleotide sequence ID" value="NZ_QLSZ01000003.1"/>
</dbReference>
<organism evidence="1 2">
    <name type="scientific">Flavobacterium aciduliphilum</name>
    <dbReference type="NCBI Taxonomy" id="1101402"/>
    <lineage>
        <taxon>Bacteria</taxon>
        <taxon>Pseudomonadati</taxon>
        <taxon>Bacteroidota</taxon>
        <taxon>Flavobacteriia</taxon>
        <taxon>Flavobacteriales</taxon>
        <taxon>Flavobacteriaceae</taxon>
        <taxon>Flavobacterium</taxon>
    </lineage>
</organism>
<evidence type="ECO:0000313" key="2">
    <source>
        <dbReference type="Proteomes" id="UP000248840"/>
    </source>
</evidence>
<dbReference type="AlphaFoldDB" id="A0A328YIB3"/>
<evidence type="ECO:0000313" key="1">
    <source>
        <dbReference type="EMBL" id="RAR73699.1"/>
    </source>
</evidence>